<dbReference type="AlphaFoldDB" id="A0A095AL43"/>
<evidence type="ECO:0000313" key="1">
    <source>
        <dbReference type="EMBL" id="KGB34806.1"/>
    </source>
</evidence>
<gene>
    <name evidence="1" type="ORF">MS3_03021</name>
</gene>
<organism evidence="1">
    <name type="scientific">Schistosoma haematobium</name>
    <name type="common">Blood fluke</name>
    <dbReference type="NCBI Taxonomy" id="6185"/>
    <lineage>
        <taxon>Eukaryota</taxon>
        <taxon>Metazoa</taxon>
        <taxon>Spiralia</taxon>
        <taxon>Lophotrochozoa</taxon>
        <taxon>Platyhelminthes</taxon>
        <taxon>Trematoda</taxon>
        <taxon>Digenea</taxon>
        <taxon>Strigeidida</taxon>
        <taxon>Schistosomatoidea</taxon>
        <taxon>Schistosomatidae</taxon>
        <taxon>Schistosoma</taxon>
    </lineage>
</organism>
<name>A0A095AL43_SCHHA</name>
<proteinExistence type="predicted"/>
<dbReference type="EMBL" id="KL250635">
    <property type="protein sequence ID" value="KGB34806.1"/>
    <property type="molecule type" value="Genomic_DNA"/>
</dbReference>
<reference evidence="1" key="1">
    <citation type="journal article" date="2012" name="Nat. Genet.">
        <title>Whole-genome sequence of Schistosoma haematobium.</title>
        <authorList>
            <person name="Young N.D."/>
            <person name="Jex A.R."/>
            <person name="Li B."/>
            <person name="Liu S."/>
            <person name="Yang L."/>
            <person name="Xiong Z."/>
            <person name="Li Y."/>
            <person name="Cantacessi C."/>
            <person name="Hall R.S."/>
            <person name="Xu X."/>
            <person name="Chen F."/>
            <person name="Wu X."/>
            <person name="Zerlotini A."/>
            <person name="Oliveira G."/>
            <person name="Hofmann A."/>
            <person name="Zhang G."/>
            <person name="Fang X."/>
            <person name="Kang Y."/>
            <person name="Campbell B.E."/>
            <person name="Loukas A."/>
            <person name="Ranganathan S."/>
            <person name="Rollinson D."/>
            <person name="Rinaldi G."/>
            <person name="Brindley P.J."/>
            <person name="Yang H."/>
            <person name="Wang J."/>
            <person name="Wang J."/>
            <person name="Gasser R.B."/>
        </authorList>
    </citation>
    <scope>NUCLEOTIDE SEQUENCE [LARGE SCALE GENOMIC DNA]</scope>
</reference>
<protein>
    <submittedName>
        <fullName evidence="1">Uncharacterized protein</fullName>
    </submittedName>
</protein>
<accession>A0A095AL43</accession>
<sequence length="74" mass="8865">MEDELHRRLTDLATNVNDLHDQAKKELLAAQFLRNQTNEIEKILNGIEKRKSLLSYLNRKFNYSLLRFDLDYKV</sequence>